<accession>A0A0C3QIF7</accession>
<protein>
    <submittedName>
        <fullName evidence="1">Uncharacterized protein</fullName>
    </submittedName>
</protein>
<proteinExistence type="predicted"/>
<name>A0A0C3QIF7_9AGAM</name>
<dbReference type="HOGENOM" id="CLU_1670674_0_0_1"/>
<reference evidence="1 2" key="1">
    <citation type="submission" date="2014-04" db="EMBL/GenBank/DDBJ databases">
        <authorList>
            <consortium name="DOE Joint Genome Institute"/>
            <person name="Kuo A."/>
            <person name="Girlanda M."/>
            <person name="Perotto S."/>
            <person name="Kohler A."/>
            <person name="Nagy L.G."/>
            <person name="Floudas D."/>
            <person name="Copeland A."/>
            <person name="Barry K.W."/>
            <person name="Cichocki N."/>
            <person name="Veneault-Fourrey C."/>
            <person name="LaButti K."/>
            <person name="Lindquist E.A."/>
            <person name="Lipzen A."/>
            <person name="Lundell T."/>
            <person name="Morin E."/>
            <person name="Murat C."/>
            <person name="Sun H."/>
            <person name="Tunlid A."/>
            <person name="Henrissat B."/>
            <person name="Grigoriev I.V."/>
            <person name="Hibbett D.S."/>
            <person name="Martin F."/>
            <person name="Nordberg H.P."/>
            <person name="Cantor M.N."/>
            <person name="Hua S.X."/>
        </authorList>
    </citation>
    <scope>NUCLEOTIDE SEQUENCE [LARGE SCALE GENOMIC DNA]</scope>
    <source>
        <strain evidence="1 2">MUT 4182</strain>
    </source>
</reference>
<keyword evidence="2" id="KW-1185">Reference proteome</keyword>
<evidence type="ECO:0000313" key="2">
    <source>
        <dbReference type="Proteomes" id="UP000054248"/>
    </source>
</evidence>
<dbReference type="AlphaFoldDB" id="A0A0C3QIF7"/>
<gene>
    <name evidence="1" type="ORF">M407DRAFT_243633</name>
</gene>
<sequence length="158" mass="17054">MGYVSFNLRSNGAVQVTRSGPGSAQKVTVKNEPYSTHTALALNSGPRARYKFIGLTWLQAKGARAPAGHRYAAAVFTQGNDGRGSSVNSAWYEGSSEAAIWEVASDGRVTATSDGKPLAFYVYEETDQINLFPDFTAYVASRGVADKWDQVTLTFKSD</sequence>
<evidence type="ECO:0000313" key="1">
    <source>
        <dbReference type="EMBL" id="KIO26626.1"/>
    </source>
</evidence>
<dbReference type="Proteomes" id="UP000054248">
    <property type="component" value="Unassembled WGS sequence"/>
</dbReference>
<organism evidence="1 2">
    <name type="scientific">Tulasnella calospora MUT 4182</name>
    <dbReference type="NCBI Taxonomy" id="1051891"/>
    <lineage>
        <taxon>Eukaryota</taxon>
        <taxon>Fungi</taxon>
        <taxon>Dikarya</taxon>
        <taxon>Basidiomycota</taxon>
        <taxon>Agaricomycotina</taxon>
        <taxon>Agaricomycetes</taxon>
        <taxon>Cantharellales</taxon>
        <taxon>Tulasnellaceae</taxon>
        <taxon>Tulasnella</taxon>
    </lineage>
</organism>
<reference evidence="2" key="2">
    <citation type="submission" date="2015-01" db="EMBL/GenBank/DDBJ databases">
        <title>Evolutionary Origins and Diversification of the Mycorrhizal Mutualists.</title>
        <authorList>
            <consortium name="DOE Joint Genome Institute"/>
            <consortium name="Mycorrhizal Genomics Consortium"/>
            <person name="Kohler A."/>
            <person name="Kuo A."/>
            <person name="Nagy L.G."/>
            <person name="Floudas D."/>
            <person name="Copeland A."/>
            <person name="Barry K.W."/>
            <person name="Cichocki N."/>
            <person name="Veneault-Fourrey C."/>
            <person name="LaButti K."/>
            <person name="Lindquist E.A."/>
            <person name="Lipzen A."/>
            <person name="Lundell T."/>
            <person name="Morin E."/>
            <person name="Murat C."/>
            <person name="Riley R."/>
            <person name="Ohm R."/>
            <person name="Sun H."/>
            <person name="Tunlid A."/>
            <person name="Henrissat B."/>
            <person name="Grigoriev I.V."/>
            <person name="Hibbett D.S."/>
            <person name="Martin F."/>
        </authorList>
    </citation>
    <scope>NUCLEOTIDE SEQUENCE [LARGE SCALE GENOMIC DNA]</scope>
    <source>
        <strain evidence="2">MUT 4182</strain>
    </source>
</reference>
<dbReference type="OrthoDB" id="3232680at2759"/>
<dbReference type="EMBL" id="KN823021">
    <property type="protein sequence ID" value="KIO26626.1"/>
    <property type="molecule type" value="Genomic_DNA"/>
</dbReference>